<dbReference type="PANTHER" id="PTHR24361:SF613">
    <property type="entry name" value="NUCLEAR RECEPTOR-BINDING PROTEIN-RELATED"/>
    <property type="match status" value="1"/>
</dbReference>
<dbReference type="EMBL" id="BMAT01006063">
    <property type="protein sequence ID" value="GFS05377.1"/>
    <property type="molecule type" value="Genomic_DNA"/>
</dbReference>
<dbReference type="SUPFAM" id="SSF56112">
    <property type="entry name" value="Protein kinase-like (PK-like)"/>
    <property type="match status" value="1"/>
</dbReference>
<evidence type="ECO:0000259" key="1">
    <source>
        <dbReference type="PROSITE" id="PS50011"/>
    </source>
</evidence>
<proteinExistence type="predicted"/>
<dbReference type="PANTHER" id="PTHR24361">
    <property type="entry name" value="MITOGEN-ACTIVATED KINASE KINASE KINASE"/>
    <property type="match status" value="1"/>
</dbReference>
<dbReference type="PROSITE" id="PS50011">
    <property type="entry name" value="PROTEIN_KINASE_DOM"/>
    <property type="match status" value="1"/>
</dbReference>
<protein>
    <submittedName>
        <fullName evidence="2">Serine/threonine-protein kinase Nek8</fullName>
    </submittedName>
</protein>
<dbReference type="InterPro" id="IPR053235">
    <property type="entry name" value="Ser_Thr_kinase"/>
</dbReference>
<dbReference type="AlphaFoldDB" id="A0AAV4I7B2"/>
<dbReference type="GO" id="GO:0005524">
    <property type="term" value="F:ATP binding"/>
    <property type="evidence" value="ECO:0007669"/>
    <property type="project" value="InterPro"/>
</dbReference>
<keyword evidence="3" id="KW-1185">Reference proteome</keyword>
<feature type="domain" description="Protein kinase" evidence="1">
    <location>
        <begin position="95"/>
        <end position="354"/>
    </location>
</feature>
<comment type="caution">
    <text evidence="2">The sequence shown here is derived from an EMBL/GenBank/DDBJ whole genome shotgun (WGS) entry which is preliminary data.</text>
</comment>
<gene>
    <name evidence="2" type="ORF">ElyMa_002936400</name>
</gene>
<sequence length="354" mass="40748">MDSSKPLTDIHHTLLLCMYDHFVSCDSLTCLFPWCCPQLRLYLPTKATKEEAITHLKQWIASSFVEANPVPGISLQNFIKFDQHIEFDCAPREGQAWVSLCMMGKFSKARLVKPQSPFATESNQYWVLKRPLNDNMVAAWEVYLQLAQLKNLSSVTPLLWAARLTDSTRDFIVCSALEGVCLHEYLQCNEPLTSDFVVKIMMKLSVALGHLQTMNIVYLNWTTKNILVQKDLRGDLSVKLINFDASTIVGQVMDMSALPVHLLPPEVLCRKPVTLSSDLWGMGCVLYELTTLRPVWHEKRHLPIPELQDMMKTYHHPRPPDVHWSLRPLYTLCWEVDPSKRVDVVRFYILLSQY</sequence>
<dbReference type="Pfam" id="PF07714">
    <property type="entry name" value="PK_Tyr_Ser-Thr"/>
    <property type="match status" value="1"/>
</dbReference>
<keyword evidence="2" id="KW-0808">Transferase</keyword>
<evidence type="ECO:0000313" key="2">
    <source>
        <dbReference type="EMBL" id="GFS05377.1"/>
    </source>
</evidence>
<dbReference type="GO" id="GO:0005737">
    <property type="term" value="C:cytoplasm"/>
    <property type="evidence" value="ECO:0007669"/>
    <property type="project" value="TreeGrafter"/>
</dbReference>
<name>A0AAV4I7B2_9GAST</name>
<dbReference type="SMART" id="SM00220">
    <property type="entry name" value="S_TKc"/>
    <property type="match status" value="1"/>
</dbReference>
<dbReference type="InterPro" id="IPR011009">
    <property type="entry name" value="Kinase-like_dom_sf"/>
</dbReference>
<dbReference type="GO" id="GO:0004674">
    <property type="term" value="F:protein serine/threonine kinase activity"/>
    <property type="evidence" value="ECO:0007669"/>
    <property type="project" value="TreeGrafter"/>
</dbReference>
<dbReference type="InterPro" id="IPR000719">
    <property type="entry name" value="Prot_kinase_dom"/>
</dbReference>
<evidence type="ECO:0000313" key="3">
    <source>
        <dbReference type="Proteomes" id="UP000762676"/>
    </source>
</evidence>
<accession>A0AAV4I7B2</accession>
<dbReference type="Proteomes" id="UP000762676">
    <property type="component" value="Unassembled WGS sequence"/>
</dbReference>
<keyword evidence="2" id="KW-0418">Kinase</keyword>
<dbReference type="InterPro" id="IPR001245">
    <property type="entry name" value="Ser-Thr/Tyr_kinase_cat_dom"/>
</dbReference>
<dbReference type="Gene3D" id="1.10.510.10">
    <property type="entry name" value="Transferase(Phosphotransferase) domain 1"/>
    <property type="match status" value="1"/>
</dbReference>
<organism evidence="2 3">
    <name type="scientific">Elysia marginata</name>
    <dbReference type="NCBI Taxonomy" id="1093978"/>
    <lineage>
        <taxon>Eukaryota</taxon>
        <taxon>Metazoa</taxon>
        <taxon>Spiralia</taxon>
        <taxon>Lophotrochozoa</taxon>
        <taxon>Mollusca</taxon>
        <taxon>Gastropoda</taxon>
        <taxon>Heterobranchia</taxon>
        <taxon>Euthyneura</taxon>
        <taxon>Panpulmonata</taxon>
        <taxon>Sacoglossa</taxon>
        <taxon>Placobranchoidea</taxon>
        <taxon>Plakobranchidae</taxon>
        <taxon>Elysia</taxon>
    </lineage>
</organism>
<reference evidence="2 3" key="1">
    <citation type="journal article" date="2021" name="Elife">
        <title>Chloroplast acquisition without the gene transfer in kleptoplastic sea slugs, Plakobranchus ocellatus.</title>
        <authorList>
            <person name="Maeda T."/>
            <person name="Takahashi S."/>
            <person name="Yoshida T."/>
            <person name="Shimamura S."/>
            <person name="Takaki Y."/>
            <person name="Nagai Y."/>
            <person name="Toyoda A."/>
            <person name="Suzuki Y."/>
            <person name="Arimoto A."/>
            <person name="Ishii H."/>
            <person name="Satoh N."/>
            <person name="Nishiyama T."/>
            <person name="Hasebe M."/>
            <person name="Maruyama T."/>
            <person name="Minagawa J."/>
            <person name="Obokata J."/>
            <person name="Shigenobu S."/>
        </authorList>
    </citation>
    <scope>NUCLEOTIDE SEQUENCE [LARGE SCALE GENOMIC DNA]</scope>
</reference>